<dbReference type="RefSeq" id="XP_014152411.1">
    <property type="nucleotide sequence ID" value="XM_014296936.1"/>
</dbReference>
<feature type="region of interest" description="Disordered" evidence="1">
    <location>
        <begin position="1"/>
        <end position="23"/>
    </location>
</feature>
<gene>
    <name evidence="2" type="ORF">SARC_09067</name>
</gene>
<feature type="compositionally biased region" description="Polar residues" evidence="1">
    <location>
        <begin position="1"/>
        <end position="17"/>
    </location>
</feature>
<name>A0A0L0FP41_9EUKA</name>
<evidence type="ECO:0000313" key="3">
    <source>
        <dbReference type="Proteomes" id="UP000054560"/>
    </source>
</evidence>
<dbReference type="AlphaFoldDB" id="A0A0L0FP41"/>
<feature type="non-terminal residue" evidence="2">
    <location>
        <position position="1"/>
    </location>
</feature>
<keyword evidence="3" id="KW-1185">Reference proteome</keyword>
<evidence type="ECO:0000256" key="1">
    <source>
        <dbReference type="SAM" id="MobiDB-lite"/>
    </source>
</evidence>
<organism evidence="2 3">
    <name type="scientific">Sphaeroforma arctica JP610</name>
    <dbReference type="NCBI Taxonomy" id="667725"/>
    <lineage>
        <taxon>Eukaryota</taxon>
        <taxon>Ichthyosporea</taxon>
        <taxon>Ichthyophonida</taxon>
        <taxon>Sphaeroforma</taxon>
    </lineage>
</organism>
<dbReference type="EMBL" id="KQ242477">
    <property type="protein sequence ID" value="KNC78509.1"/>
    <property type="molecule type" value="Genomic_DNA"/>
</dbReference>
<proteinExistence type="predicted"/>
<dbReference type="Proteomes" id="UP000054560">
    <property type="component" value="Unassembled WGS sequence"/>
</dbReference>
<reference evidence="2 3" key="1">
    <citation type="submission" date="2011-02" db="EMBL/GenBank/DDBJ databases">
        <title>The Genome Sequence of Sphaeroforma arctica JP610.</title>
        <authorList>
            <consortium name="The Broad Institute Genome Sequencing Platform"/>
            <person name="Russ C."/>
            <person name="Cuomo C."/>
            <person name="Young S.K."/>
            <person name="Zeng Q."/>
            <person name="Gargeya S."/>
            <person name="Alvarado L."/>
            <person name="Berlin A."/>
            <person name="Chapman S.B."/>
            <person name="Chen Z."/>
            <person name="Freedman E."/>
            <person name="Gellesch M."/>
            <person name="Goldberg J."/>
            <person name="Griggs A."/>
            <person name="Gujja S."/>
            <person name="Heilman E."/>
            <person name="Heiman D."/>
            <person name="Howarth C."/>
            <person name="Mehta T."/>
            <person name="Neiman D."/>
            <person name="Pearson M."/>
            <person name="Roberts A."/>
            <person name="Saif S."/>
            <person name="Shea T."/>
            <person name="Shenoy N."/>
            <person name="Sisk P."/>
            <person name="Stolte C."/>
            <person name="Sykes S."/>
            <person name="White J."/>
            <person name="Yandava C."/>
            <person name="Burger G."/>
            <person name="Gray M.W."/>
            <person name="Holland P.W.H."/>
            <person name="King N."/>
            <person name="Lang F.B.F."/>
            <person name="Roger A.J."/>
            <person name="Ruiz-Trillo I."/>
            <person name="Haas B."/>
            <person name="Nusbaum C."/>
            <person name="Birren B."/>
        </authorList>
    </citation>
    <scope>NUCLEOTIDE SEQUENCE [LARGE SCALE GENOMIC DNA]</scope>
    <source>
        <strain evidence="2 3">JP610</strain>
    </source>
</reference>
<sequence length="130" mass="14241">GASNDNDCGTPNTTSGTEHTENHRIHSITTKLGSLNHTLIAQALVNSDAMIHTRTDDMEVKSIQYGRLTVEFSDGLQTIVHRRGIIPNLGAVLIMPHKHHKIYYQLNLYTVSDSGSISQPNQISISPPNA</sequence>
<accession>A0A0L0FP41</accession>
<dbReference type="GeneID" id="25909571"/>
<evidence type="ECO:0000313" key="2">
    <source>
        <dbReference type="EMBL" id="KNC78509.1"/>
    </source>
</evidence>
<protein>
    <submittedName>
        <fullName evidence="2">Uncharacterized protein</fullName>
    </submittedName>
</protein>